<comment type="subcellular location">
    <subcellularLocation>
        <location evidence="1">Endomembrane system</location>
        <topology evidence="1">Multi-pass membrane protein</topology>
    </subcellularLocation>
</comment>
<keyword evidence="5 6" id="KW-0472">Membrane</keyword>
<feature type="transmembrane region" description="Helical" evidence="6">
    <location>
        <begin position="356"/>
        <end position="379"/>
    </location>
</feature>
<sequence length="419" mass="45811">MKFKLTALEKKWVLYDVGNSAFTMLVATIFPIYFNHLADQAGISSVNYLAYWGYATSICTLLVAILGPILGAVADTRNYKKVIFSIFLGIGVIGCVVLGFLSSWIWFLGIFILAKTGYSSSLIFYDAMLTDVTEPERMDTVSSQGFAWGYIGSCIPFIASLAVVLGGGKLGLGMQASMVIAFLITGIWWLLSAVPLLTSYKQKYFVESAGNVVKNSFVRLGHTFRDIVKEKHVFIFLLAFFFYIDGVYTVIDMATAYGQALGLDSTGLLLALLLTQIVAFPCVLIFSRLVKKISSTTIITICIAAYLGIALYAYGLDTQLDFWILAVLVGMFQGTIQALSRSYFAKIIPAEKSGEYFGIYDICGKGASIFGTAFVSVLSQLTGNVNIGVSALSVMFLAGLLLFRKAVKANQEFTNEKER</sequence>
<feature type="transmembrane region" description="Helical" evidence="6">
    <location>
        <begin position="266"/>
        <end position="286"/>
    </location>
</feature>
<feature type="transmembrane region" description="Helical" evidence="6">
    <location>
        <begin position="82"/>
        <end position="100"/>
    </location>
</feature>
<dbReference type="InterPro" id="IPR050495">
    <property type="entry name" value="ATG22/LtaA_families"/>
</dbReference>
<keyword evidence="3 6" id="KW-0812">Transmembrane</keyword>
<evidence type="ECO:0000256" key="3">
    <source>
        <dbReference type="ARBA" id="ARBA00022692"/>
    </source>
</evidence>
<accession>A0ABS6D100</accession>
<evidence type="ECO:0000256" key="6">
    <source>
        <dbReference type="SAM" id="Phobius"/>
    </source>
</evidence>
<feature type="transmembrane region" description="Helical" evidence="6">
    <location>
        <begin position="49"/>
        <end position="70"/>
    </location>
</feature>
<dbReference type="PANTHER" id="PTHR23519:SF1">
    <property type="entry name" value="AUTOPHAGY-RELATED PROTEIN 22"/>
    <property type="match status" value="1"/>
</dbReference>
<gene>
    <name evidence="7" type="ORF">HGO97_005085</name>
</gene>
<dbReference type="Pfam" id="PF11700">
    <property type="entry name" value="ATG22"/>
    <property type="match status" value="2"/>
</dbReference>
<name>A0ABS6D100_9FIRM</name>
<comment type="caution">
    <text evidence="7">The sequence shown here is derived from an EMBL/GenBank/DDBJ whole genome shotgun (WGS) entry which is preliminary data.</text>
</comment>
<dbReference type="PANTHER" id="PTHR23519">
    <property type="entry name" value="AUTOPHAGY-RELATED PROTEIN 22"/>
    <property type="match status" value="1"/>
</dbReference>
<organism evidence="7 8">
    <name type="scientific">Faecalicatena faecalis</name>
    <dbReference type="NCBI Taxonomy" id="2726362"/>
    <lineage>
        <taxon>Bacteria</taxon>
        <taxon>Bacillati</taxon>
        <taxon>Bacillota</taxon>
        <taxon>Clostridia</taxon>
        <taxon>Lachnospirales</taxon>
        <taxon>Lachnospiraceae</taxon>
        <taxon>Faecalicatena</taxon>
    </lineage>
</organism>
<feature type="transmembrane region" description="Helical" evidence="6">
    <location>
        <begin position="322"/>
        <end position="344"/>
    </location>
</feature>
<feature type="transmembrane region" description="Helical" evidence="6">
    <location>
        <begin position="146"/>
        <end position="166"/>
    </location>
</feature>
<feature type="transmembrane region" description="Helical" evidence="6">
    <location>
        <begin position="106"/>
        <end position="125"/>
    </location>
</feature>
<dbReference type="RefSeq" id="WP_216240054.1">
    <property type="nucleotide sequence ID" value="NZ_JABACJ020000003.1"/>
</dbReference>
<evidence type="ECO:0000313" key="7">
    <source>
        <dbReference type="EMBL" id="MBU3875189.1"/>
    </source>
</evidence>
<feature type="transmembrane region" description="Helical" evidence="6">
    <location>
        <begin position="233"/>
        <end position="251"/>
    </location>
</feature>
<evidence type="ECO:0000313" key="8">
    <source>
        <dbReference type="Proteomes" id="UP000723714"/>
    </source>
</evidence>
<reference evidence="7 8" key="1">
    <citation type="submission" date="2021-06" db="EMBL/GenBank/DDBJ databases">
        <title>Faecalicatena sp. nov. isolated from porcine feces.</title>
        <authorList>
            <person name="Oh B.S."/>
            <person name="Lee J.H."/>
        </authorList>
    </citation>
    <scope>NUCLEOTIDE SEQUENCE [LARGE SCALE GENOMIC DNA]</scope>
    <source>
        <strain evidence="7 8">AGMB00832</strain>
    </source>
</reference>
<feature type="transmembrane region" description="Helical" evidence="6">
    <location>
        <begin position="385"/>
        <end position="403"/>
    </location>
</feature>
<evidence type="ECO:0000256" key="2">
    <source>
        <dbReference type="ARBA" id="ARBA00022448"/>
    </source>
</evidence>
<keyword evidence="8" id="KW-1185">Reference proteome</keyword>
<dbReference type="EMBL" id="JABACJ020000003">
    <property type="protein sequence ID" value="MBU3875189.1"/>
    <property type="molecule type" value="Genomic_DNA"/>
</dbReference>
<proteinExistence type="predicted"/>
<evidence type="ECO:0000256" key="5">
    <source>
        <dbReference type="ARBA" id="ARBA00023136"/>
    </source>
</evidence>
<keyword evidence="2" id="KW-0813">Transport</keyword>
<evidence type="ECO:0000256" key="1">
    <source>
        <dbReference type="ARBA" id="ARBA00004127"/>
    </source>
</evidence>
<dbReference type="Proteomes" id="UP000723714">
    <property type="component" value="Unassembled WGS sequence"/>
</dbReference>
<dbReference type="InterPro" id="IPR024671">
    <property type="entry name" value="Atg22-like"/>
</dbReference>
<evidence type="ECO:0000256" key="4">
    <source>
        <dbReference type="ARBA" id="ARBA00022989"/>
    </source>
</evidence>
<feature type="transmembrane region" description="Helical" evidence="6">
    <location>
        <begin position="178"/>
        <end position="198"/>
    </location>
</feature>
<protein>
    <submittedName>
        <fullName evidence="7">MFS transporter</fullName>
    </submittedName>
</protein>
<keyword evidence="4 6" id="KW-1133">Transmembrane helix</keyword>
<feature type="transmembrane region" description="Helical" evidence="6">
    <location>
        <begin position="12"/>
        <end position="34"/>
    </location>
</feature>
<feature type="transmembrane region" description="Helical" evidence="6">
    <location>
        <begin position="298"/>
        <end position="316"/>
    </location>
</feature>